<evidence type="ECO:0000256" key="1">
    <source>
        <dbReference type="SAM" id="Phobius"/>
    </source>
</evidence>
<feature type="transmembrane region" description="Helical" evidence="1">
    <location>
        <begin position="37"/>
        <end position="59"/>
    </location>
</feature>
<reference evidence="2" key="2">
    <citation type="submission" date="2023-06" db="EMBL/GenBank/DDBJ databases">
        <authorList>
            <consortium name="Lawrence Berkeley National Laboratory"/>
            <person name="Haridas S."/>
            <person name="Hensen N."/>
            <person name="Bonometti L."/>
            <person name="Westerberg I."/>
            <person name="Brannstrom I.O."/>
            <person name="Guillou S."/>
            <person name="Cros-Aarteil S."/>
            <person name="Calhoun S."/>
            <person name="Kuo A."/>
            <person name="Mondo S."/>
            <person name="Pangilinan J."/>
            <person name="Riley R."/>
            <person name="Labutti K."/>
            <person name="Andreopoulos B."/>
            <person name="Lipzen A."/>
            <person name="Chen C."/>
            <person name="Yanf M."/>
            <person name="Daum C."/>
            <person name="Ng V."/>
            <person name="Clum A."/>
            <person name="Steindorff A."/>
            <person name="Ohm R."/>
            <person name="Martin F."/>
            <person name="Silar P."/>
            <person name="Natvig D."/>
            <person name="Lalanne C."/>
            <person name="Gautier V."/>
            <person name="Ament-Velasquez S.L."/>
            <person name="Kruys A."/>
            <person name="Hutchinson M.I."/>
            <person name="Powell A.J."/>
            <person name="Barry K."/>
            <person name="Miller A.N."/>
            <person name="Grigoriev I.V."/>
            <person name="Debuchy R."/>
            <person name="Gladieux P."/>
            <person name="Thoren M.H."/>
            <person name="Johannesson H."/>
        </authorList>
    </citation>
    <scope>NUCLEOTIDE SEQUENCE</scope>
    <source>
        <strain evidence="2">CBS 560.94</strain>
    </source>
</reference>
<keyword evidence="1" id="KW-1133">Transmembrane helix</keyword>
<keyword evidence="3" id="KW-1185">Reference proteome</keyword>
<dbReference type="EMBL" id="JAUEPP010000006">
    <property type="protein sequence ID" value="KAK3340460.1"/>
    <property type="molecule type" value="Genomic_DNA"/>
</dbReference>
<reference evidence="2" key="1">
    <citation type="journal article" date="2023" name="Mol. Phylogenet. Evol.">
        <title>Genome-scale phylogeny and comparative genomics of the fungal order Sordariales.</title>
        <authorList>
            <person name="Hensen N."/>
            <person name="Bonometti L."/>
            <person name="Westerberg I."/>
            <person name="Brannstrom I.O."/>
            <person name="Guillou S."/>
            <person name="Cros-Aarteil S."/>
            <person name="Calhoun S."/>
            <person name="Haridas S."/>
            <person name="Kuo A."/>
            <person name="Mondo S."/>
            <person name="Pangilinan J."/>
            <person name="Riley R."/>
            <person name="LaButti K."/>
            <person name="Andreopoulos B."/>
            <person name="Lipzen A."/>
            <person name="Chen C."/>
            <person name="Yan M."/>
            <person name="Daum C."/>
            <person name="Ng V."/>
            <person name="Clum A."/>
            <person name="Steindorff A."/>
            <person name="Ohm R.A."/>
            <person name="Martin F."/>
            <person name="Silar P."/>
            <person name="Natvig D.O."/>
            <person name="Lalanne C."/>
            <person name="Gautier V."/>
            <person name="Ament-Velasquez S.L."/>
            <person name="Kruys A."/>
            <person name="Hutchinson M.I."/>
            <person name="Powell A.J."/>
            <person name="Barry K."/>
            <person name="Miller A.N."/>
            <person name="Grigoriev I.V."/>
            <person name="Debuchy R."/>
            <person name="Gladieux P."/>
            <person name="Hiltunen Thoren M."/>
            <person name="Johannesson H."/>
        </authorList>
    </citation>
    <scope>NUCLEOTIDE SEQUENCE</scope>
    <source>
        <strain evidence="2">CBS 560.94</strain>
    </source>
</reference>
<dbReference type="RefSeq" id="XP_062679402.1">
    <property type="nucleotide sequence ID" value="XM_062829770.1"/>
</dbReference>
<organism evidence="2 3">
    <name type="scientific">Neurospora tetraspora</name>
    <dbReference type="NCBI Taxonomy" id="94610"/>
    <lineage>
        <taxon>Eukaryota</taxon>
        <taxon>Fungi</taxon>
        <taxon>Dikarya</taxon>
        <taxon>Ascomycota</taxon>
        <taxon>Pezizomycotina</taxon>
        <taxon>Sordariomycetes</taxon>
        <taxon>Sordariomycetidae</taxon>
        <taxon>Sordariales</taxon>
        <taxon>Sordariaceae</taxon>
        <taxon>Neurospora</taxon>
    </lineage>
</organism>
<evidence type="ECO:0000313" key="2">
    <source>
        <dbReference type="EMBL" id="KAK3340460.1"/>
    </source>
</evidence>
<protein>
    <submittedName>
        <fullName evidence="2">Uncharacterized protein</fullName>
    </submittedName>
</protein>
<comment type="caution">
    <text evidence="2">The sequence shown here is derived from an EMBL/GenBank/DDBJ whole genome shotgun (WGS) entry which is preliminary data.</text>
</comment>
<dbReference type="GeneID" id="87866924"/>
<keyword evidence="1" id="KW-0472">Membrane</keyword>
<gene>
    <name evidence="2" type="ORF">B0H65DRAFT_550915</name>
</gene>
<keyword evidence="1" id="KW-0812">Transmembrane</keyword>
<accession>A0AAE0JBW2</accession>
<feature type="transmembrane region" description="Helical" evidence="1">
    <location>
        <begin position="80"/>
        <end position="98"/>
    </location>
</feature>
<evidence type="ECO:0000313" key="3">
    <source>
        <dbReference type="Proteomes" id="UP001278500"/>
    </source>
</evidence>
<dbReference type="Proteomes" id="UP001278500">
    <property type="component" value="Unassembled WGS sequence"/>
</dbReference>
<dbReference type="AlphaFoldDB" id="A0AAE0JBW2"/>
<sequence>MSEGTAPPARIAGAGSGGKFVPLGDGGDGGVEAGASWLSLAGIVTTFGDGALEVFRWLGRRVYRRSSASSAGLYPRLVRLVILLGEVCIAQVIILRLITRT</sequence>
<proteinExistence type="predicted"/>
<name>A0AAE0JBW2_9PEZI</name>